<name>A0AC61MPJ1_9FIRM</name>
<evidence type="ECO:0000313" key="2">
    <source>
        <dbReference type="Proteomes" id="UP000595814"/>
    </source>
</evidence>
<reference evidence="1 2" key="1">
    <citation type="journal article" date="2022" name="Int. J. Syst. Evol. Microbiol.">
        <title>Miniphocaeibacter halophilus sp. nov., an ammonium-tolerant acetate-producing bacterium isolated from a biogas system.</title>
        <authorList>
            <person name="Schnurer A."/>
            <person name="Singh A."/>
            <person name="Bi S."/>
            <person name="Qiao W."/>
            <person name="Westerholm M."/>
        </authorList>
    </citation>
    <scope>NUCLEOTIDE SEQUENCE [LARGE SCALE GENOMIC DNA]</scope>
    <source>
        <strain evidence="1 2">AMB_01</strain>
    </source>
</reference>
<proteinExistence type="predicted"/>
<protein>
    <submittedName>
        <fullName evidence="1">Uncharacterized protein</fullName>
    </submittedName>
</protein>
<gene>
    <name evidence="1" type="ORF">JFY71_09105</name>
</gene>
<accession>A0AC61MPJ1</accession>
<organism evidence="1 2">
    <name type="scientific">Miniphocaeibacter halophilus</name>
    <dbReference type="NCBI Taxonomy" id="2931922"/>
    <lineage>
        <taxon>Bacteria</taxon>
        <taxon>Bacillati</taxon>
        <taxon>Bacillota</taxon>
        <taxon>Tissierellia</taxon>
        <taxon>Tissierellales</taxon>
        <taxon>Peptoniphilaceae</taxon>
        <taxon>Miniphocaeibacter</taxon>
    </lineage>
</organism>
<dbReference type="EMBL" id="CP066744">
    <property type="protein sequence ID" value="QQK07462.1"/>
    <property type="molecule type" value="Genomic_DNA"/>
</dbReference>
<dbReference type="Proteomes" id="UP000595814">
    <property type="component" value="Chromosome"/>
</dbReference>
<keyword evidence="2" id="KW-1185">Reference proteome</keyword>
<sequence>MYVDSNGRGLIKGNINAKGEKIYHIPNKGSYNSTQINTSAGERWFKTEREVQNAEWRKADNIK</sequence>
<evidence type="ECO:0000313" key="1">
    <source>
        <dbReference type="EMBL" id="QQK07462.1"/>
    </source>
</evidence>